<name>G3IRB8_METTV</name>
<keyword evidence="2" id="KW-1185">Reference proteome</keyword>
<organism evidence="1 2">
    <name type="scientific">Methylobacter tundripaludum (strain ATCC BAA-1195 / DSM 17260 / SV96)</name>
    <dbReference type="NCBI Taxonomy" id="697282"/>
    <lineage>
        <taxon>Bacteria</taxon>
        <taxon>Pseudomonadati</taxon>
        <taxon>Pseudomonadota</taxon>
        <taxon>Gammaproteobacteria</taxon>
        <taxon>Methylococcales</taxon>
        <taxon>Methylococcaceae</taxon>
        <taxon>Methylobacter</taxon>
    </lineage>
</organism>
<dbReference type="STRING" id="697282.Mettu_0930"/>
<evidence type="ECO:0000313" key="2">
    <source>
        <dbReference type="Proteomes" id="UP000004664"/>
    </source>
</evidence>
<dbReference type="EMBL" id="JH109152">
    <property type="protein sequence ID" value="EGW22129.1"/>
    <property type="molecule type" value="Genomic_DNA"/>
</dbReference>
<dbReference type="HOGENOM" id="CLU_2274090_0_0_6"/>
<dbReference type="AlphaFoldDB" id="G3IRB8"/>
<dbReference type="Proteomes" id="UP000004664">
    <property type="component" value="Unassembled WGS sequence"/>
</dbReference>
<gene>
    <name evidence="1" type="ORF">Mettu_0930</name>
</gene>
<reference evidence="1 2" key="1">
    <citation type="submission" date="2011-06" db="EMBL/GenBank/DDBJ databases">
        <title>Genomic sequence of Methylobacter tundripaludum SV96.</title>
        <authorList>
            <consortium name="US DOE Joint Genome Institute"/>
            <person name="Lucas S."/>
            <person name="Han J."/>
            <person name="Lapidus A."/>
            <person name="Cheng J.-F."/>
            <person name="Goodwin L."/>
            <person name="Pitluck S."/>
            <person name="Held B."/>
            <person name="Detter J.C."/>
            <person name="Han C."/>
            <person name="Tapia R."/>
            <person name="Land M."/>
            <person name="Hauser L."/>
            <person name="Kyrpides N."/>
            <person name="Ivanova N."/>
            <person name="Ovchinnikova G."/>
            <person name="Pagani I."/>
            <person name="Klotz M.G."/>
            <person name="Dispirito A.A."/>
            <person name="Murrell J.C."/>
            <person name="Dunfield P."/>
            <person name="Kalyuzhnaya M.G."/>
            <person name="Svenning M."/>
            <person name="Trotsenko Y.A."/>
            <person name="Stein L.Y."/>
            <person name="Woyke T."/>
        </authorList>
    </citation>
    <scope>NUCLEOTIDE SEQUENCE [LARGE SCALE GENOMIC DNA]</scope>
    <source>
        <strain evidence="2">ATCC BAA-1195 / DSM 17260 / SV96</strain>
    </source>
</reference>
<accession>G3IRB8</accession>
<sequence>MQTPLEQYQSNLIRISAYRAKQTDEQRRRADLAEQVNVYCKKLGLNMPQSITAIRIALEQLRHGCSDDLAYEFGTNTARIIALVSANQKLSSIIRRKVRVLH</sequence>
<dbReference type="RefSeq" id="WP_006890104.1">
    <property type="nucleotide sequence ID" value="NZ_JH109152.1"/>
</dbReference>
<proteinExistence type="predicted"/>
<evidence type="ECO:0000313" key="1">
    <source>
        <dbReference type="EMBL" id="EGW22129.1"/>
    </source>
</evidence>
<protein>
    <submittedName>
        <fullName evidence="1">Uncharacterized protein</fullName>
    </submittedName>
</protein>